<evidence type="ECO:0000259" key="3">
    <source>
        <dbReference type="Pfam" id="PF13649"/>
    </source>
</evidence>
<organism evidence="4 5">
    <name type="scientific">Nitratireductor thuwali</name>
    <dbReference type="NCBI Taxonomy" id="2267699"/>
    <lineage>
        <taxon>Bacteria</taxon>
        <taxon>Pseudomonadati</taxon>
        <taxon>Pseudomonadota</taxon>
        <taxon>Alphaproteobacteria</taxon>
        <taxon>Hyphomicrobiales</taxon>
        <taxon>Phyllobacteriaceae</taxon>
        <taxon>Nitratireductor</taxon>
    </lineage>
</organism>
<dbReference type="GO" id="GO:0030798">
    <property type="term" value="F:trans-aconitate 2-methyltransferase activity"/>
    <property type="evidence" value="ECO:0007669"/>
    <property type="project" value="UniProtKB-EC"/>
</dbReference>
<reference evidence="4 5" key="1">
    <citation type="submission" date="2018-07" db="EMBL/GenBank/DDBJ databases">
        <title>Genome sequence of Nitratireductor thuwali#1536.</title>
        <authorList>
            <person name="Michoud G."/>
            <person name="Merlino G."/>
            <person name="Sefrji F.O."/>
            <person name="Daffonchio D."/>
        </authorList>
    </citation>
    <scope>NUCLEOTIDE SEQUENCE [LARGE SCALE GENOMIC DNA]</scope>
    <source>
        <strain evidence="5">Nit1536</strain>
    </source>
</reference>
<keyword evidence="1 4" id="KW-0489">Methyltransferase</keyword>
<keyword evidence="2 4" id="KW-0808">Transferase</keyword>
<sequence length="344" mass="36894">MSLSAHKPPSFNICRHASMNPLRFSSGSLIADRRADYAEMLLAAGDIRAAADLMADAVALVPDWVGGHYRLGEMRAEAGDVAGAHDAWRECLRLDAADRLGASLKLELHGAVSGLDTAPSAFVETLFDQYAETFDEALVEKLEYRVPELLEKAVQAAAAGRTGFAHVVDLGCGTGLMGERLRRMASFIEGFDLSAEMLRKAEGKGLYDRLRQADLQTLQSLPRQADLVTAADVFMYLGALDRIFAMVAAHLSPGALFAFSVEKHDGPGDLQLRPSRRYAHAPAYIARVAAAAGFDLVSQEDAVIRMDRGEPVVGLIVVARKGVATDGVAERAPGTAADQRPPAH</sequence>
<evidence type="ECO:0000313" key="4">
    <source>
        <dbReference type="EMBL" id="UUP18045.1"/>
    </source>
</evidence>
<dbReference type="InterPro" id="IPR041698">
    <property type="entry name" value="Methyltransf_25"/>
</dbReference>
<dbReference type="Pfam" id="PF13649">
    <property type="entry name" value="Methyltransf_25"/>
    <property type="match status" value="1"/>
</dbReference>
<feature type="domain" description="Methyltransferase" evidence="3">
    <location>
        <begin position="167"/>
        <end position="254"/>
    </location>
</feature>
<dbReference type="PANTHER" id="PTHR43861:SF1">
    <property type="entry name" value="TRANS-ACONITATE 2-METHYLTRANSFERASE"/>
    <property type="match status" value="1"/>
</dbReference>
<evidence type="ECO:0000256" key="2">
    <source>
        <dbReference type="ARBA" id="ARBA00022679"/>
    </source>
</evidence>
<dbReference type="PANTHER" id="PTHR43861">
    <property type="entry name" value="TRANS-ACONITATE 2-METHYLTRANSFERASE-RELATED"/>
    <property type="match status" value="1"/>
</dbReference>
<dbReference type="Gene3D" id="1.25.40.10">
    <property type="entry name" value="Tetratricopeptide repeat domain"/>
    <property type="match status" value="1"/>
</dbReference>
<dbReference type="InterPro" id="IPR011990">
    <property type="entry name" value="TPR-like_helical_dom_sf"/>
</dbReference>
<name>A0ABY5MJ64_9HYPH</name>
<gene>
    <name evidence="4" type="primary">tam_2</name>
    <name evidence="4" type="ORF">NTH_02523</name>
</gene>
<evidence type="ECO:0000256" key="1">
    <source>
        <dbReference type="ARBA" id="ARBA00022603"/>
    </source>
</evidence>
<dbReference type="Gene3D" id="3.40.50.150">
    <property type="entry name" value="Vaccinia Virus protein VP39"/>
    <property type="match status" value="1"/>
</dbReference>
<evidence type="ECO:0000313" key="5">
    <source>
        <dbReference type="Proteomes" id="UP001342418"/>
    </source>
</evidence>
<dbReference type="InterPro" id="IPR029063">
    <property type="entry name" value="SAM-dependent_MTases_sf"/>
</dbReference>
<keyword evidence="5" id="KW-1185">Reference proteome</keyword>
<protein>
    <submittedName>
        <fullName evidence="4">Trans-aconitate 2-methyltransferase</fullName>
        <ecNumber evidence="4">2.1.1.144</ecNumber>
    </submittedName>
</protein>
<dbReference type="GO" id="GO:0032259">
    <property type="term" value="P:methylation"/>
    <property type="evidence" value="ECO:0007669"/>
    <property type="project" value="UniProtKB-KW"/>
</dbReference>
<accession>A0ABY5MJ64</accession>
<dbReference type="CDD" id="cd02440">
    <property type="entry name" value="AdoMet_MTases"/>
    <property type="match status" value="1"/>
</dbReference>
<dbReference type="Proteomes" id="UP001342418">
    <property type="component" value="Chromosome"/>
</dbReference>
<proteinExistence type="predicted"/>
<dbReference type="RefSeq" id="WP_338530316.1">
    <property type="nucleotide sequence ID" value="NZ_CP030941.1"/>
</dbReference>
<dbReference type="EMBL" id="CP030941">
    <property type="protein sequence ID" value="UUP18045.1"/>
    <property type="molecule type" value="Genomic_DNA"/>
</dbReference>
<dbReference type="EC" id="2.1.1.144" evidence="4"/>
<dbReference type="SUPFAM" id="SSF53335">
    <property type="entry name" value="S-adenosyl-L-methionine-dependent methyltransferases"/>
    <property type="match status" value="1"/>
</dbReference>
<dbReference type="SUPFAM" id="SSF48452">
    <property type="entry name" value="TPR-like"/>
    <property type="match status" value="1"/>
</dbReference>